<reference evidence="2 3" key="1">
    <citation type="submission" date="2020-04" db="EMBL/GenBank/DDBJ databases">
        <authorList>
            <person name="De Canck E."/>
        </authorList>
    </citation>
    <scope>NUCLEOTIDE SEQUENCE [LARGE SCALE GENOMIC DNA]</scope>
    <source>
        <strain evidence="2 3">LMG 27177</strain>
    </source>
</reference>
<sequence>MGNRAAYTTGEIEAALEMEKAVYEGRLKRSEAIRYLVSKGFAEGSASVFINGFRKMRRGETYHMALSKEAVELFLKRAYESGDFDVLRAGLVALNGNIDYYESVEEKRKGTRPTLHSARALYARYSQIAAEVAAQSEPAFSIGHDEAFVRLGALRPGQHWSMFDVPFNLARDGKAKHLVTTIWNHGSETDSNGRRISNGIAILEDSANRTLWYKVPKVKEGANASPNRIAHWNRLELAAESQLPIIGVLKDYRTGRCSLEYVFDCIPATHTIDPAAIWLQLRPRNGAWPPETLAIDAQALIFGNVVRTDSPAPDMNATLRVSLGALQDDFERDVVKSLRDSTEARAARLRNARPHPQKVMVVTEVFVRNPDVVAEVLSRAAGRCEKCHCEAPFRRRTDGSPYLEVHHIKRLADEGEDTPENAQALCPNCHRESHYG</sequence>
<dbReference type="GO" id="GO:0008270">
    <property type="term" value="F:zinc ion binding"/>
    <property type="evidence" value="ECO:0007669"/>
    <property type="project" value="InterPro"/>
</dbReference>
<dbReference type="Pfam" id="PF01844">
    <property type="entry name" value="HNH"/>
    <property type="match status" value="1"/>
</dbReference>
<dbReference type="InterPro" id="IPR002711">
    <property type="entry name" value="HNH"/>
</dbReference>
<dbReference type="SMART" id="SM00507">
    <property type="entry name" value="HNHc"/>
    <property type="match status" value="1"/>
</dbReference>
<dbReference type="Gene3D" id="1.10.30.50">
    <property type="match status" value="1"/>
</dbReference>
<dbReference type="InterPro" id="IPR003615">
    <property type="entry name" value="HNH_nuc"/>
</dbReference>
<organism evidence="2 3">
    <name type="scientific">Paraburkholderia fynbosensis</name>
    <dbReference type="NCBI Taxonomy" id="1200993"/>
    <lineage>
        <taxon>Bacteria</taxon>
        <taxon>Pseudomonadati</taxon>
        <taxon>Pseudomonadota</taxon>
        <taxon>Betaproteobacteria</taxon>
        <taxon>Burkholderiales</taxon>
        <taxon>Burkholderiaceae</taxon>
        <taxon>Paraburkholderia</taxon>
    </lineage>
</organism>
<accession>A0A6J5FI37</accession>
<feature type="domain" description="HNH nuclease" evidence="1">
    <location>
        <begin position="371"/>
        <end position="431"/>
    </location>
</feature>
<dbReference type="GO" id="GO:0003676">
    <property type="term" value="F:nucleic acid binding"/>
    <property type="evidence" value="ECO:0007669"/>
    <property type="project" value="InterPro"/>
</dbReference>
<dbReference type="AlphaFoldDB" id="A0A6J5FI37"/>
<dbReference type="RefSeq" id="WP_246290707.1">
    <property type="nucleotide sequence ID" value="NZ_CADIKI010000002.1"/>
</dbReference>
<keyword evidence="3" id="KW-1185">Reference proteome</keyword>
<dbReference type="EMBL" id="CADIKI010000002">
    <property type="protein sequence ID" value="CAB3780297.1"/>
    <property type="molecule type" value="Genomic_DNA"/>
</dbReference>
<proteinExistence type="predicted"/>
<name>A0A6J5FI37_9BURK</name>
<evidence type="ECO:0000259" key="1">
    <source>
        <dbReference type="SMART" id="SM00507"/>
    </source>
</evidence>
<protein>
    <recommendedName>
        <fullName evidence="1">HNH nuclease domain-containing protein</fullName>
    </recommendedName>
</protein>
<dbReference type="CDD" id="cd00085">
    <property type="entry name" value="HNHc"/>
    <property type="match status" value="1"/>
</dbReference>
<dbReference type="Proteomes" id="UP000494252">
    <property type="component" value="Unassembled WGS sequence"/>
</dbReference>
<dbReference type="GO" id="GO:0004519">
    <property type="term" value="F:endonuclease activity"/>
    <property type="evidence" value="ECO:0007669"/>
    <property type="project" value="InterPro"/>
</dbReference>
<evidence type="ECO:0000313" key="3">
    <source>
        <dbReference type="Proteomes" id="UP000494252"/>
    </source>
</evidence>
<gene>
    <name evidence="2" type="ORF">LMG27177_00890</name>
</gene>
<evidence type="ECO:0000313" key="2">
    <source>
        <dbReference type="EMBL" id="CAB3780297.1"/>
    </source>
</evidence>